<dbReference type="InterPro" id="IPR036400">
    <property type="entry name" value="Cyt_B5-like_heme/steroid_sf"/>
</dbReference>
<dbReference type="Pfam" id="PF00441">
    <property type="entry name" value="Acyl-CoA_dh_1"/>
    <property type="match status" value="1"/>
</dbReference>
<keyword evidence="5" id="KW-0560">Oxidoreductase</keyword>
<feature type="domain" description="Cytochrome b5 heme-binding" evidence="6">
    <location>
        <begin position="6"/>
        <end position="85"/>
    </location>
</feature>
<dbReference type="Gene3D" id="2.40.110.10">
    <property type="entry name" value="Butyryl-CoA Dehydrogenase, subunit A, domain 2"/>
    <property type="match status" value="1"/>
</dbReference>
<reference evidence="7 8" key="1">
    <citation type="submission" date="2014-02" db="EMBL/GenBank/DDBJ databases">
        <title>Transposable element dynamics among asymbiotic and ectomycorrhizal Amanita fungi.</title>
        <authorList>
            <consortium name="DOE Joint Genome Institute"/>
            <person name="Hess J."/>
            <person name="Skrede I."/>
            <person name="Wolfe B."/>
            <person name="LaButti K."/>
            <person name="Ohm R.A."/>
            <person name="Grigoriev I.V."/>
            <person name="Pringle A."/>
        </authorList>
    </citation>
    <scope>NUCLEOTIDE SEQUENCE [LARGE SCALE GENOMIC DNA]</scope>
    <source>
        <strain evidence="7 8">SKay4041</strain>
    </source>
</reference>
<keyword evidence="8" id="KW-1185">Reference proteome</keyword>
<dbReference type="SUPFAM" id="SSF47203">
    <property type="entry name" value="Acyl-CoA dehydrogenase C-terminal domain-like"/>
    <property type="match status" value="1"/>
</dbReference>
<sequence length="519" mass="57644">MDSSSTRQYSREDVALHNKKGDLWVVIDSKVFDLSKFANLHPGGLAVLLDKSIAGKDATEAFFGLHRFDVLQRPQYARLQIGVIGDETPSRFPREDGALSMVPYAEPAWLTEGLVSPYYKDHHRAFQKETRKLVDKIIFPDAQAVQENGEKPSQHVFDEMTKVNLNAMRLGPGEHLKGRTLMNGTVTPEQFDYFHELILFLETTRLHARGYHDGLAGGTAICLPIIANFARQDIRERVLNEIFDGKKLACLAISEAYAGSDVSKIQTNARKTKDGKHWIVNGTKKWITNGNFADYFVTACATDKGLNVLLIERGEGVATRHVDTGYGHSAGTAYITFDDVQVPVEHTLGPEGGGLNVILSNFNHERWGIAASTLGAQRMIVEECMKWAAQRKVFGRPLNSQPIIRSKLAAMIIRIETAQAWLEHITYQMANMNFKQDSSRIAGQIALLKVHCSQSAQETARDAVQIFGGRGLTKTGMGKYIQRYTNAVMFDSILGGTEDVLGDLGVRLAIKQIPRNSLL</sequence>
<dbReference type="CDD" id="cd00567">
    <property type="entry name" value="ACAD"/>
    <property type="match status" value="1"/>
</dbReference>
<dbReference type="InterPro" id="IPR006091">
    <property type="entry name" value="Acyl-CoA_Oxase/DH_mid-dom"/>
</dbReference>
<dbReference type="InterPro" id="IPR037069">
    <property type="entry name" value="AcylCoA_DH/ox_N_sf"/>
</dbReference>
<organism evidence="7 8">
    <name type="scientific">Amanita thiersii Skay4041</name>
    <dbReference type="NCBI Taxonomy" id="703135"/>
    <lineage>
        <taxon>Eukaryota</taxon>
        <taxon>Fungi</taxon>
        <taxon>Dikarya</taxon>
        <taxon>Basidiomycota</taxon>
        <taxon>Agaricomycotina</taxon>
        <taxon>Agaricomycetes</taxon>
        <taxon>Agaricomycetidae</taxon>
        <taxon>Agaricales</taxon>
        <taxon>Pluteineae</taxon>
        <taxon>Amanitaceae</taxon>
        <taxon>Amanita</taxon>
    </lineage>
</organism>
<dbReference type="InterPro" id="IPR009100">
    <property type="entry name" value="AcylCoA_DH/oxidase_NM_dom_sf"/>
</dbReference>
<dbReference type="Gene3D" id="1.10.540.10">
    <property type="entry name" value="Acyl-CoA dehydrogenase/oxidase, N-terminal domain"/>
    <property type="match status" value="1"/>
</dbReference>
<dbReference type="AlphaFoldDB" id="A0A2A9NUM7"/>
<dbReference type="GO" id="GO:0033539">
    <property type="term" value="P:fatty acid beta-oxidation using acyl-CoA dehydrogenase"/>
    <property type="evidence" value="ECO:0007669"/>
    <property type="project" value="TreeGrafter"/>
</dbReference>
<dbReference type="SUPFAM" id="SSF55856">
    <property type="entry name" value="Cytochrome b5-like heme/steroid binding domain"/>
    <property type="match status" value="1"/>
</dbReference>
<dbReference type="Proteomes" id="UP000242287">
    <property type="component" value="Unassembled WGS sequence"/>
</dbReference>
<dbReference type="SMART" id="SM01117">
    <property type="entry name" value="Cyt-b5"/>
    <property type="match status" value="1"/>
</dbReference>
<evidence type="ECO:0000256" key="3">
    <source>
        <dbReference type="ARBA" id="ARBA00022630"/>
    </source>
</evidence>
<name>A0A2A9NUM7_9AGAR</name>
<evidence type="ECO:0000256" key="5">
    <source>
        <dbReference type="ARBA" id="ARBA00023002"/>
    </source>
</evidence>
<keyword evidence="4" id="KW-0274">FAD</keyword>
<accession>A0A2A9NUM7</accession>
<evidence type="ECO:0000256" key="4">
    <source>
        <dbReference type="ARBA" id="ARBA00022827"/>
    </source>
</evidence>
<dbReference type="InterPro" id="IPR013786">
    <property type="entry name" value="AcylCoA_DH/ox_N"/>
</dbReference>
<gene>
    <name evidence="7" type="ORF">AMATHDRAFT_55444</name>
</gene>
<dbReference type="InterPro" id="IPR046373">
    <property type="entry name" value="Acyl-CoA_Oxase/DH_mid-dom_sf"/>
</dbReference>
<evidence type="ECO:0000313" key="7">
    <source>
        <dbReference type="EMBL" id="PFH53074.1"/>
    </source>
</evidence>
<dbReference type="InterPro" id="IPR001199">
    <property type="entry name" value="Cyt_B5-like_heme/steroid-bd"/>
</dbReference>
<evidence type="ECO:0000259" key="6">
    <source>
        <dbReference type="PROSITE" id="PS50255"/>
    </source>
</evidence>
<keyword evidence="3" id="KW-0285">Flavoprotein</keyword>
<dbReference type="GO" id="GO:0050660">
    <property type="term" value="F:flavin adenine dinucleotide binding"/>
    <property type="evidence" value="ECO:0007669"/>
    <property type="project" value="InterPro"/>
</dbReference>
<evidence type="ECO:0000256" key="2">
    <source>
        <dbReference type="ARBA" id="ARBA00009347"/>
    </source>
</evidence>
<proteinExistence type="inferred from homology"/>
<dbReference type="InterPro" id="IPR009075">
    <property type="entry name" value="AcylCo_DH/oxidase_C"/>
</dbReference>
<dbReference type="STRING" id="703135.A0A2A9NUM7"/>
<dbReference type="GO" id="GO:0005737">
    <property type="term" value="C:cytoplasm"/>
    <property type="evidence" value="ECO:0007669"/>
    <property type="project" value="TreeGrafter"/>
</dbReference>
<comment type="cofactor">
    <cofactor evidence="1">
        <name>FAD</name>
        <dbReference type="ChEBI" id="CHEBI:57692"/>
    </cofactor>
</comment>
<dbReference type="InterPro" id="IPR036250">
    <property type="entry name" value="AcylCo_DH-like_C"/>
</dbReference>
<protein>
    <recommendedName>
        <fullName evidence="6">Cytochrome b5 heme-binding domain-containing protein</fullName>
    </recommendedName>
</protein>
<comment type="similarity">
    <text evidence="2">Belongs to the acyl-CoA dehydrogenase family.</text>
</comment>
<dbReference type="OrthoDB" id="2588832at2759"/>
<dbReference type="Pfam" id="PF02771">
    <property type="entry name" value="Acyl-CoA_dh_N"/>
    <property type="match status" value="1"/>
</dbReference>
<evidence type="ECO:0000313" key="8">
    <source>
        <dbReference type="Proteomes" id="UP000242287"/>
    </source>
</evidence>
<dbReference type="PANTHER" id="PTHR48083:SF28">
    <property type="entry name" value="ACYL-COA DEHYDROGENASE FAMILY PROTEIN (AFU_ORTHOLOGUE AFUA_6G10880)-RELATED"/>
    <property type="match status" value="1"/>
</dbReference>
<dbReference type="Pfam" id="PF02770">
    <property type="entry name" value="Acyl-CoA_dh_M"/>
    <property type="match status" value="1"/>
</dbReference>
<dbReference type="Gene3D" id="3.10.120.10">
    <property type="entry name" value="Cytochrome b5-like heme/steroid binding domain"/>
    <property type="match status" value="1"/>
</dbReference>
<dbReference type="InterPro" id="IPR050741">
    <property type="entry name" value="Acyl-CoA_dehydrogenase"/>
</dbReference>
<dbReference type="SUPFAM" id="SSF56645">
    <property type="entry name" value="Acyl-CoA dehydrogenase NM domain-like"/>
    <property type="match status" value="1"/>
</dbReference>
<evidence type="ECO:0000256" key="1">
    <source>
        <dbReference type="ARBA" id="ARBA00001974"/>
    </source>
</evidence>
<dbReference type="Pfam" id="PF00173">
    <property type="entry name" value="Cyt-b5"/>
    <property type="match status" value="1"/>
</dbReference>
<dbReference type="EMBL" id="KZ301975">
    <property type="protein sequence ID" value="PFH53074.1"/>
    <property type="molecule type" value="Genomic_DNA"/>
</dbReference>
<dbReference type="PROSITE" id="PS50255">
    <property type="entry name" value="CYTOCHROME_B5_2"/>
    <property type="match status" value="1"/>
</dbReference>
<dbReference type="Gene3D" id="1.20.140.10">
    <property type="entry name" value="Butyryl-CoA Dehydrogenase, subunit A, domain 3"/>
    <property type="match status" value="1"/>
</dbReference>
<dbReference type="GO" id="GO:0003995">
    <property type="term" value="F:acyl-CoA dehydrogenase activity"/>
    <property type="evidence" value="ECO:0007669"/>
    <property type="project" value="TreeGrafter"/>
</dbReference>
<dbReference type="PANTHER" id="PTHR48083">
    <property type="entry name" value="MEDIUM-CHAIN SPECIFIC ACYL-COA DEHYDROGENASE, MITOCHONDRIAL-RELATED"/>
    <property type="match status" value="1"/>
</dbReference>